<dbReference type="InterPro" id="IPR036162">
    <property type="entry name" value="Resolvase-like_N_sf"/>
</dbReference>
<dbReference type="Pfam" id="PF07508">
    <property type="entry name" value="Recombinase"/>
    <property type="match status" value="1"/>
</dbReference>
<dbReference type="AlphaFoldDB" id="A0A8J8SB90"/>
<dbReference type="PROSITE" id="PS51737">
    <property type="entry name" value="RECOMBINASE_DNA_BIND"/>
    <property type="match status" value="1"/>
</dbReference>
<feature type="domain" description="Recombinase" evidence="4">
    <location>
        <begin position="163"/>
        <end position="310"/>
    </location>
</feature>
<gene>
    <name evidence="5" type="ORF">HYG85_04255</name>
</gene>
<dbReference type="Proteomes" id="UP000677305">
    <property type="component" value="Chromosome"/>
</dbReference>
<protein>
    <submittedName>
        <fullName evidence="5">Recombinase family protein</fullName>
    </submittedName>
</protein>
<accession>A0A8J8SB90</accession>
<proteinExistence type="predicted"/>
<dbReference type="InterPro" id="IPR006119">
    <property type="entry name" value="Resolv_N"/>
</dbReference>
<sequence length="545" mass="64213">MYHNIKGLRTIALYRVSTDKQDEAMQKKSCRDFCETNGLKIIDEYTEIDVSGFKTPLKDRYELIKILMRAEKKEFDILLIYNNDRLTRRSDEAPHILQVLSNNEIRVFETSTDAEIKTDSHMDKLINFFNSWTAEFESIKTSMRVKSSFADKNEEGKFLGGLPFGYRLINTDFKNKKGKCINKMIIDENEANIVRKIFDLYINKNMGTVRIANYLNENSYLTRKKKEALDHNIDIKENQYLWRASTITRILRNPAYIGQKAYNKTKSTRDKVVKNKREEYKLQPYNEELKIISNEDFYQAGLLLERRKKRKDVKVSTATISDNALCSGLIYCRCGAKLKTGYSISKYHRKKDNKDIQLKVYYYYCPNSKVNKVKHKEITNKNIYSVLRYDSIIDKIILYELRTFNDRRYKQVFDEKISSNIHTKQNELNNLIILRDKLEKLIIKYEIAIDECFINGEEDKVDIYINNINRNKAKLTKIDAEIQKLSNHNLDADIKIKTINTKNQDFSSLEDRYSNASLNEKKAILSKIIKKIIISEDEIIIDFMY</sequence>
<reference evidence="5 6" key="1">
    <citation type="submission" date="2020-07" db="EMBL/GenBank/DDBJ databases">
        <title>Vallitalea guaymasensis genome.</title>
        <authorList>
            <person name="Postec A."/>
        </authorList>
    </citation>
    <scope>NUCLEOTIDE SEQUENCE [LARGE SCALE GENOMIC DNA]</scope>
    <source>
        <strain evidence="5 6">Ra1766G1</strain>
    </source>
</reference>
<dbReference type="GO" id="GO:0000150">
    <property type="term" value="F:DNA strand exchange activity"/>
    <property type="evidence" value="ECO:0007669"/>
    <property type="project" value="InterPro"/>
</dbReference>
<keyword evidence="1" id="KW-0238">DNA-binding</keyword>
<evidence type="ECO:0000259" key="3">
    <source>
        <dbReference type="PROSITE" id="PS51736"/>
    </source>
</evidence>
<dbReference type="Pfam" id="PF00239">
    <property type="entry name" value="Resolvase"/>
    <property type="match status" value="1"/>
</dbReference>
<evidence type="ECO:0000313" key="6">
    <source>
        <dbReference type="Proteomes" id="UP000677305"/>
    </source>
</evidence>
<dbReference type="PROSITE" id="PS51736">
    <property type="entry name" value="RECOMBINASES_3"/>
    <property type="match status" value="1"/>
</dbReference>
<dbReference type="InterPro" id="IPR011109">
    <property type="entry name" value="DNA_bind_recombinase_dom"/>
</dbReference>
<dbReference type="KEGG" id="vgu:HYG85_04255"/>
<dbReference type="PANTHER" id="PTHR30461">
    <property type="entry name" value="DNA-INVERTASE FROM LAMBDOID PROPHAGE"/>
    <property type="match status" value="1"/>
</dbReference>
<dbReference type="Gene3D" id="3.40.50.1390">
    <property type="entry name" value="Resolvase, N-terminal catalytic domain"/>
    <property type="match status" value="1"/>
</dbReference>
<feature type="domain" description="Resolvase/invertase-type recombinase catalytic" evidence="3">
    <location>
        <begin position="9"/>
        <end position="156"/>
    </location>
</feature>
<evidence type="ECO:0000259" key="4">
    <source>
        <dbReference type="PROSITE" id="PS51737"/>
    </source>
</evidence>
<dbReference type="InterPro" id="IPR050639">
    <property type="entry name" value="SSR_resolvase"/>
</dbReference>
<keyword evidence="2" id="KW-0233">DNA recombination</keyword>
<dbReference type="EMBL" id="CP058561">
    <property type="protein sequence ID" value="QUH28165.1"/>
    <property type="molecule type" value="Genomic_DNA"/>
</dbReference>
<dbReference type="InterPro" id="IPR038109">
    <property type="entry name" value="DNA_bind_recomb_sf"/>
</dbReference>
<evidence type="ECO:0000256" key="1">
    <source>
        <dbReference type="ARBA" id="ARBA00023125"/>
    </source>
</evidence>
<dbReference type="Gene3D" id="3.90.1750.20">
    <property type="entry name" value="Putative Large Serine Recombinase, Chain B, Domain 2"/>
    <property type="match status" value="1"/>
</dbReference>
<dbReference type="SUPFAM" id="SSF53041">
    <property type="entry name" value="Resolvase-like"/>
    <property type="match status" value="1"/>
</dbReference>
<organism evidence="5 6">
    <name type="scientific">Vallitalea guaymasensis</name>
    <dbReference type="NCBI Taxonomy" id="1185412"/>
    <lineage>
        <taxon>Bacteria</taxon>
        <taxon>Bacillati</taxon>
        <taxon>Bacillota</taxon>
        <taxon>Clostridia</taxon>
        <taxon>Lachnospirales</taxon>
        <taxon>Vallitaleaceae</taxon>
        <taxon>Vallitalea</taxon>
    </lineage>
</organism>
<evidence type="ECO:0000313" key="5">
    <source>
        <dbReference type="EMBL" id="QUH28165.1"/>
    </source>
</evidence>
<evidence type="ECO:0000256" key="2">
    <source>
        <dbReference type="ARBA" id="ARBA00023172"/>
    </source>
</evidence>
<dbReference type="CDD" id="cd00338">
    <property type="entry name" value="Ser_Recombinase"/>
    <property type="match status" value="1"/>
</dbReference>
<dbReference type="GO" id="GO:0003677">
    <property type="term" value="F:DNA binding"/>
    <property type="evidence" value="ECO:0007669"/>
    <property type="project" value="UniProtKB-KW"/>
</dbReference>
<name>A0A8J8SB90_9FIRM</name>
<dbReference type="PANTHER" id="PTHR30461:SF2">
    <property type="entry name" value="SERINE RECOMBINASE PINE-RELATED"/>
    <property type="match status" value="1"/>
</dbReference>
<dbReference type="SMART" id="SM00857">
    <property type="entry name" value="Resolvase"/>
    <property type="match status" value="1"/>
</dbReference>
<keyword evidence="6" id="KW-1185">Reference proteome</keyword>
<dbReference type="RefSeq" id="WP_212692428.1">
    <property type="nucleotide sequence ID" value="NZ_CP058561.1"/>
</dbReference>